<comment type="caution">
    <text evidence="1">The sequence shown here is derived from an EMBL/GenBank/DDBJ whole genome shotgun (WGS) entry which is preliminary data.</text>
</comment>
<protein>
    <submittedName>
        <fullName evidence="1">Uncharacterized protein</fullName>
    </submittedName>
</protein>
<dbReference type="AlphaFoldDB" id="A0AAV5KAL6"/>
<dbReference type="EMBL" id="BPVZ01000057">
    <property type="protein sequence ID" value="GKV21296.1"/>
    <property type="molecule type" value="Genomic_DNA"/>
</dbReference>
<gene>
    <name evidence="1" type="ORF">SLEP1_g31291</name>
</gene>
<proteinExistence type="predicted"/>
<evidence type="ECO:0000313" key="1">
    <source>
        <dbReference type="EMBL" id="GKV21296.1"/>
    </source>
</evidence>
<accession>A0AAV5KAL6</accession>
<dbReference type="Proteomes" id="UP001054252">
    <property type="component" value="Unassembled WGS sequence"/>
</dbReference>
<evidence type="ECO:0000313" key="2">
    <source>
        <dbReference type="Proteomes" id="UP001054252"/>
    </source>
</evidence>
<keyword evidence="2" id="KW-1185">Reference proteome</keyword>
<reference evidence="1 2" key="1">
    <citation type="journal article" date="2021" name="Commun. Biol.">
        <title>The genome of Shorea leprosula (Dipterocarpaceae) highlights the ecological relevance of drought in aseasonal tropical rainforests.</title>
        <authorList>
            <person name="Ng K.K.S."/>
            <person name="Kobayashi M.J."/>
            <person name="Fawcett J.A."/>
            <person name="Hatakeyama M."/>
            <person name="Paape T."/>
            <person name="Ng C.H."/>
            <person name="Ang C.C."/>
            <person name="Tnah L.H."/>
            <person name="Lee C.T."/>
            <person name="Nishiyama T."/>
            <person name="Sese J."/>
            <person name="O'Brien M.J."/>
            <person name="Copetti D."/>
            <person name="Mohd Noor M.I."/>
            <person name="Ong R.C."/>
            <person name="Putra M."/>
            <person name="Sireger I.Z."/>
            <person name="Indrioko S."/>
            <person name="Kosugi Y."/>
            <person name="Izuno A."/>
            <person name="Isagi Y."/>
            <person name="Lee S.L."/>
            <person name="Shimizu K.K."/>
        </authorList>
    </citation>
    <scope>NUCLEOTIDE SEQUENCE [LARGE SCALE GENOMIC DNA]</scope>
    <source>
        <strain evidence="1">214</strain>
    </source>
</reference>
<sequence>MGFKRERAHRVLKGEHIVEYKKGQLLKISGGRTSEKKSEKQPAESLKVSLRQSLRGFCASDGRCMGSRWDTSGYRSEFYKLGFCSSRFIFPLFGYGIVVHQFNLRFYHV</sequence>
<name>A0AAV5KAL6_9ROSI</name>
<organism evidence="1 2">
    <name type="scientific">Rubroshorea leprosula</name>
    <dbReference type="NCBI Taxonomy" id="152421"/>
    <lineage>
        <taxon>Eukaryota</taxon>
        <taxon>Viridiplantae</taxon>
        <taxon>Streptophyta</taxon>
        <taxon>Embryophyta</taxon>
        <taxon>Tracheophyta</taxon>
        <taxon>Spermatophyta</taxon>
        <taxon>Magnoliopsida</taxon>
        <taxon>eudicotyledons</taxon>
        <taxon>Gunneridae</taxon>
        <taxon>Pentapetalae</taxon>
        <taxon>rosids</taxon>
        <taxon>malvids</taxon>
        <taxon>Malvales</taxon>
        <taxon>Dipterocarpaceae</taxon>
        <taxon>Rubroshorea</taxon>
    </lineage>
</organism>